<name>A0ACC0VVI0_9STRA</name>
<evidence type="ECO:0000313" key="1">
    <source>
        <dbReference type="EMBL" id="KAI9910499.1"/>
    </source>
</evidence>
<dbReference type="EMBL" id="CM047585">
    <property type="protein sequence ID" value="KAI9910499.1"/>
    <property type="molecule type" value="Genomic_DNA"/>
</dbReference>
<comment type="caution">
    <text evidence="1">The sequence shown here is derived from an EMBL/GenBank/DDBJ whole genome shotgun (WGS) entry which is preliminary data.</text>
</comment>
<evidence type="ECO:0000313" key="2">
    <source>
        <dbReference type="Proteomes" id="UP001163321"/>
    </source>
</evidence>
<proteinExistence type="predicted"/>
<reference evidence="1 2" key="1">
    <citation type="journal article" date="2022" name="bioRxiv">
        <title>The genome of the oomycete Peronosclerospora sorghi, a cosmopolitan pathogen of maize and sorghum, is inflated with dispersed pseudogenes.</title>
        <authorList>
            <person name="Fletcher K."/>
            <person name="Martin F."/>
            <person name="Isakeit T."/>
            <person name="Cavanaugh K."/>
            <person name="Magill C."/>
            <person name="Michelmore R."/>
        </authorList>
    </citation>
    <scope>NUCLEOTIDE SEQUENCE [LARGE SCALE GENOMIC DNA]</scope>
    <source>
        <strain evidence="1">P6</strain>
    </source>
</reference>
<gene>
    <name evidence="1" type="ORF">PsorP6_010327</name>
</gene>
<sequence>MSSLTSSLDVTTRAIQRAASSFRVLESLRPRVRIQLVATKLLISIEIVSNPFVPLVLVGYHVKWTERGHEASRLVVVETYPNKNVRGIKLCPNAELQLAFTLATSPAFHQATDGTFHLKLALQDGEDDATWHQTTMVVPISLANVTGTLYRIDIVHEKRTNDIFDTCVPDALTF</sequence>
<organism evidence="1 2">
    <name type="scientific">Peronosclerospora sorghi</name>
    <dbReference type="NCBI Taxonomy" id="230839"/>
    <lineage>
        <taxon>Eukaryota</taxon>
        <taxon>Sar</taxon>
        <taxon>Stramenopiles</taxon>
        <taxon>Oomycota</taxon>
        <taxon>Peronosporomycetes</taxon>
        <taxon>Peronosporales</taxon>
        <taxon>Peronosporaceae</taxon>
        <taxon>Peronosclerospora</taxon>
    </lineage>
</organism>
<accession>A0ACC0VVI0</accession>
<keyword evidence="2" id="KW-1185">Reference proteome</keyword>
<protein>
    <submittedName>
        <fullName evidence="1">Uncharacterized protein</fullName>
    </submittedName>
</protein>
<dbReference type="Proteomes" id="UP001163321">
    <property type="component" value="Chromosome 6"/>
</dbReference>